<proteinExistence type="predicted"/>
<name>A0A3B1CA52_9ZZZZ</name>
<evidence type="ECO:0000256" key="1">
    <source>
        <dbReference type="SAM" id="MobiDB-lite"/>
    </source>
</evidence>
<feature type="compositionally biased region" description="Basic and acidic residues" evidence="1">
    <location>
        <begin position="103"/>
        <end position="123"/>
    </location>
</feature>
<evidence type="ECO:0000313" key="2">
    <source>
        <dbReference type="EMBL" id="VAX23541.1"/>
    </source>
</evidence>
<feature type="compositionally biased region" description="Basic residues" evidence="1">
    <location>
        <begin position="35"/>
        <end position="48"/>
    </location>
</feature>
<accession>A0A3B1CA52</accession>
<feature type="compositionally biased region" description="Basic and acidic residues" evidence="1">
    <location>
        <begin position="7"/>
        <end position="18"/>
    </location>
</feature>
<dbReference type="EMBL" id="UOGB01000275">
    <property type="protein sequence ID" value="VAX23541.1"/>
    <property type="molecule type" value="Genomic_DNA"/>
</dbReference>
<gene>
    <name evidence="2" type="ORF">MNBD_NITROSPINAE03-1546</name>
</gene>
<feature type="compositionally biased region" description="Low complexity" evidence="1">
    <location>
        <begin position="91"/>
        <end position="102"/>
    </location>
</feature>
<organism evidence="2">
    <name type="scientific">hydrothermal vent metagenome</name>
    <dbReference type="NCBI Taxonomy" id="652676"/>
    <lineage>
        <taxon>unclassified sequences</taxon>
        <taxon>metagenomes</taxon>
        <taxon>ecological metagenomes</taxon>
    </lineage>
</organism>
<feature type="compositionally biased region" description="Basic and acidic residues" evidence="1">
    <location>
        <begin position="49"/>
        <end position="85"/>
    </location>
</feature>
<sequence length="123" mass="13397">MTANTEQKIESSKKKLESLKSSIGESAPGPQERAKLRKAVKGLKRAQRRDKVGKTYKSKLESQEANRLKNIQKSEEKAAKKKAAEETALNAVAQEQAEQAAATEDKAATEDSAPKDKEADQAS</sequence>
<feature type="region of interest" description="Disordered" evidence="1">
    <location>
        <begin position="1"/>
        <end position="123"/>
    </location>
</feature>
<reference evidence="2" key="1">
    <citation type="submission" date="2018-06" db="EMBL/GenBank/DDBJ databases">
        <authorList>
            <person name="Zhirakovskaya E."/>
        </authorList>
    </citation>
    <scope>NUCLEOTIDE SEQUENCE</scope>
</reference>
<protein>
    <submittedName>
        <fullName evidence="2">Uncharacterized protein</fullName>
    </submittedName>
</protein>
<dbReference type="AlphaFoldDB" id="A0A3B1CA52"/>